<evidence type="ECO:0000259" key="3">
    <source>
        <dbReference type="PROSITE" id="PS50002"/>
    </source>
</evidence>
<dbReference type="FunFam" id="2.30.30.40:FF:000166">
    <property type="entry name" value="RIM-binding protein, isoform F"/>
    <property type="match status" value="1"/>
</dbReference>
<dbReference type="HOGENOM" id="CLU_866809_0_0_1"/>
<reference evidence="4" key="2">
    <citation type="submission" date="2015-06" db="UniProtKB">
        <authorList>
            <consortium name="EnsemblMetazoa"/>
        </authorList>
    </citation>
    <scope>IDENTIFICATION</scope>
</reference>
<dbReference type="EMBL" id="CAQQ02120233">
    <property type="status" value="NOT_ANNOTATED_CDS"/>
    <property type="molecule type" value="Genomic_DNA"/>
</dbReference>
<keyword evidence="1 2" id="KW-0728">SH3 domain</keyword>
<dbReference type="AlphaFoldDB" id="T1GUG7"/>
<accession>T1GUG7</accession>
<dbReference type="GO" id="GO:0007274">
    <property type="term" value="P:neuromuscular synaptic transmission"/>
    <property type="evidence" value="ECO:0007669"/>
    <property type="project" value="TreeGrafter"/>
</dbReference>
<proteinExistence type="predicted"/>
<sequence length="321" mass="33789">MPMLSIHNTNLPSGSASYTLGLNSGSSSYQPPLGGIVDLTSLVSSTLGSGLTGPVGTAGTTGQLPSSVLYGPGLSGPSTYPTTYDLGGATLSSTSSYSNPYSNILTASKLKPIDDIDIGLGRFTRSSPCSPIIPNSWALDEFSEGLLHSGRTGLPLGSLDIDTRVGLNGMENQVDMLDIPGKGRCCVYIARFPYDPPEDAEGELTLCAGDYLLVWSSGPGGGEPLNGYLDGELLDGRRGLVPSTFLQRLIGEDLLEFHQAVLSTLRDPDEIAMSESTSIGLLPPIQPNNPLLTHTHEDLVRLSETQTDLDLENDEAADNDC</sequence>
<evidence type="ECO:0000256" key="2">
    <source>
        <dbReference type="PROSITE-ProRule" id="PRU00192"/>
    </source>
</evidence>
<dbReference type="PANTHER" id="PTHR14234:SF19">
    <property type="entry name" value="RIM-BINDING PROTEIN, ISOFORM F"/>
    <property type="match status" value="1"/>
</dbReference>
<dbReference type="GO" id="GO:0045202">
    <property type="term" value="C:synapse"/>
    <property type="evidence" value="ECO:0007669"/>
    <property type="project" value="GOC"/>
</dbReference>
<dbReference type="PANTHER" id="PTHR14234">
    <property type="entry name" value="RIM BINDING PROTEIN-RELATED"/>
    <property type="match status" value="1"/>
</dbReference>
<protein>
    <recommendedName>
        <fullName evidence="3">SH3 domain-containing protein</fullName>
    </recommendedName>
</protein>
<dbReference type="STRING" id="36166.T1GUG7"/>
<evidence type="ECO:0000313" key="4">
    <source>
        <dbReference type="EnsemblMetazoa" id="MESCA007380-PA"/>
    </source>
</evidence>
<dbReference type="InterPro" id="IPR001452">
    <property type="entry name" value="SH3_domain"/>
</dbReference>
<dbReference type="EMBL" id="CAQQ02120232">
    <property type="status" value="NOT_ANNOTATED_CDS"/>
    <property type="molecule type" value="Genomic_DNA"/>
</dbReference>
<reference evidence="5" key="1">
    <citation type="submission" date="2013-02" db="EMBL/GenBank/DDBJ databases">
        <authorList>
            <person name="Hughes D."/>
        </authorList>
    </citation>
    <scope>NUCLEOTIDE SEQUENCE</scope>
    <source>
        <strain>Durham</strain>
        <strain evidence="5">NC isolate 2 -- Noor lab</strain>
    </source>
</reference>
<feature type="domain" description="SH3" evidence="3">
    <location>
        <begin position="183"/>
        <end position="251"/>
    </location>
</feature>
<evidence type="ECO:0000256" key="1">
    <source>
        <dbReference type="ARBA" id="ARBA00022443"/>
    </source>
</evidence>
<dbReference type="EnsemblMetazoa" id="MESCA007380-RA">
    <property type="protein sequence ID" value="MESCA007380-PA"/>
    <property type="gene ID" value="MESCA007380"/>
</dbReference>
<organism evidence="4 5">
    <name type="scientific">Megaselia scalaris</name>
    <name type="common">Humpbacked fly</name>
    <name type="synonym">Phora scalaris</name>
    <dbReference type="NCBI Taxonomy" id="36166"/>
    <lineage>
        <taxon>Eukaryota</taxon>
        <taxon>Metazoa</taxon>
        <taxon>Ecdysozoa</taxon>
        <taxon>Arthropoda</taxon>
        <taxon>Hexapoda</taxon>
        <taxon>Insecta</taxon>
        <taxon>Pterygota</taxon>
        <taxon>Neoptera</taxon>
        <taxon>Endopterygota</taxon>
        <taxon>Diptera</taxon>
        <taxon>Brachycera</taxon>
        <taxon>Muscomorpha</taxon>
        <taxon>Platypezoidea</taxon>
        <taxon>Phoridae</taxon>
        <taxon>Megaseliini</taxon>
        <taxon>Megaselia</taxon>
    </lineage>
</organism>
<dbReference type="Gene3D" id="2.30.30.40">
    <property type="entry name" value="SH3 Domains"/>
    <property type="match status" value="1"/>
</dbReference>
<dbReference type="Proteomes" id="UP000015102">
    <property type="component" value="Unassembled WGS sequence"/>
</dbReference>
<evidence type="ECO:0000313" key="5">
    <source>
        <dbReference type="Proteomes" id="UP000015102"/>
    </source>
</evidence>
<keyword evidence="5" id="KW-1185">Reference proteome</keyword>
<dbReference type="InterPro" id="IPR036028">
    <property type="entry name" value="SH3-like_dom_sf"/>
</dbReference>
<dbReference type="SUPFAM" id="SSF50044">
    <property type="entry name" value="SH3-domain"/>
    <property type="match status" value="1"/>
</dbReference>
<dbReference type="Pfam" id="PF14604">
    <property type="entry name" value="SH3_9"/>
    <property type="match status" value="1"/>
</dbReference>
<name>T1GUG7_MEGSC</name>
<dbReference type="InterPro" id="IPR040325">
    <property type="entry name" value="RIMBP1/2/3"/>
</dbReference>
<dbReference type="SMART" id="SM00326">
    <property type="entry name" value="SH3"/>
    <property type="match status" value="1"/>
</dbReference>
<dbReference type="PROSITE" id="PS50002">
    <property type="entry name" value="SH3"/>
    <property type="match status" value="1"/>
</dbReference>